<sequence>MGGLLVPGALRADGLLDDAALVRAMLSVEVAWTRALHETGGATAAQAEAVAGAVAGWTPVLDPADVEDAGNPVLPLVTALRDRVADPGAATVVHTGLTSQDVLDTALQLLARAALGRIRADLGRTAAALARLAREHRSTPMAGRTLTQHAVPVTFGLTAAQWLAAILDAAGRLDAVRREQPVQCGGAAGTLARAGAVVADPVATAAAFARQLGLRWPGLPWHTRRAPVTRLGDALTETCDALGVFAADVLTLGRPEIGEVAEGAVTGRGRSSAMPHKRNPVLGVLVNAAALQAPPLAAQLHLAATRAVDQRPDGAWHAEWPALRRLLELTVVAAAQAAELAGGLRVNDDAMRRRAETAGDPAESTGVSGSLVDEVLRRYEEGRDDDA</sequence>
<gene>
    <name evidence="5" type="ORF">C1I92_04405</name>
</gene>
<evidence type="ECO:0000256" key="2">
    <source>
        <dbReference type="ARBA" id="ARBA00034772"/>
    </source>
</evidence>
<dbReference type="InterPro" id="IPR022761">
    <property type="entry name" value="Fumarate_lyase_N"/>
</dbReference>
<feature type="region of interest" description="Disordered" evidence="3">
    <location>
        <begin position="353"/>
        <end position="387"/>
    </location>
</feature>
<dbReference type="InterPro" id="IPR008948">
    <property type="entry name" value="L-Aspartase-like"/>
</dbReference>
<dbReference type="PANTHER" id="PTHR43172">
    <property type="entry name" value="ADENYLOSUCCINATE LYASE"/>
    <property type="match status" value="1"/>
</dbReference>
<dbReference type="PRINTS" id="PR00145">
    <property type="entry name" value="ARGSUCLYASE"/>
</dbReference>
<organism evidence="5 6">
    <name type="scientific">Jiangella anatolica</name>
    <dbReference type="NCBI Taxonomy" id="2670374"/>
    <lineage>
        <taxon>Bacteria</taxon>
        <taxon>Bacillati</taxon>
        <taxon>Actinomycetota</taxon>
        <taxon>Actinomycetes</taxon>
        <taxon>Jiangellales</taxon>
        <taxon>Jiangellaceae</taxon>
        <taxon>Jiangella</taxon>
    </lineage>
</organism>
<accession>A0A2W2BYP3</accession>
<keyword evidence="1 5" id="KW-0456">Lyase</keyword>
<dbReference type="EMBL" id="POTW01000007">
    <property type="protein sequence ID" value="PZF85614.1"/>
    <property type="molecule type" value="Genomic_DNA"/>
</dbReference>
<evidence type="ECO:0000313" key="6">
    <source>
        <dbReference type="Proteomes" id="UP000248764"/>
    </source>
</evidence>
<evidence type="ECO:0000256" key="3">
    <source>
        <dbReference type="SAM" id="MobiDB-lite"/>
    </source>
</evidence>
<evidence type="ECO:0000259" key="4">
    <source>
        <dbReference type="Pfam" id="PF00206"/>
    </source>
</evidence>
<proteinExistence type="inferred from homology"/>
<dbReference type="Gene3D" id="1.20.200.10">
    <property type="entry name" value="Fumarase/aspartase (Central domain)"/>
    <property type="match status" value="1"/>
</dbReference>
<dbReference type="SUPFAM" id="SSF48557">
    <property type="entry name" value="L-aspartase-like"/>
    <property type="match status" value="1"/>
</dbReference>
<protein>
    <submittedName>
        <fullName evidence="5">Adenylosuccinate lyase</fullName>
    </submittedName>
</protein>
<reference evidence="5 6" key="1">
    <citation type="submission" date="2018-01" db="EMBL/GenBank/DDBJ databases">
        <title>Draft genome sequence of Jiangella sp. GTF31.</title>
        <authorList>
            <person name="Sahin N."/>
            <person name="Ay H."/>
            <person name="Saygin H."/>
        </authorList>
    </citation>
    <scope>NUCLEOTIDE SEQUENCE [LARGE SCALE GENOMIC DNA]</scope>
    <source>
        <strain evidence="5 6">GTF31</strain>
    </source>
</reference>
<comment type="similarity">
    <text evidence="2">Belongs to the class-II fumarase/aspartase family.</text>
</comment>
<comment type="caution">
    <text evidence="5">The sequence shown here is derived from an EMBL/GenBank/DDBJ whole genome shotgun (WGS) entry which is preliminary data.</text>
</comment>
<dbReference type="Pfam" id="PF00206">
    <property type="entry name" value="Lyase_1"/>
    <property type="match status" value="1"/>
</dbReference>
<dbReference type="PANTHER" id="PTHR43172:SF2">
    <property type="entry name" value="ADENYLOSUCCINATE LYASE C-TERMINAL DOMAIN-CONTAINING PROTEIN"/>
    <property type="match status" value="1"/>
</dbReference>
<evidence type="ECO:0000313" key="5">
    <source>
        <dbReference type="EMBL" id="PZF85614.1"/>
    </source>
</evidence>
<name>A0A2W2BYP3_9ACTN</name>
<dbReference type="Proteomes" id="UP000248764">
    <property type="component" value="Unassembled WGS sequence"/>
</dbReference>
<dbReference type="InterPro" id="IPR000362">
    <property type="entry name" value="Fumarate_lyase_fam"/>
</dbReference>
<evidence type="ECO:0000256" key="1">
    <source>
        <dbReference type="ARBA" id="ARBA00023239"/>
    </source>
</evidence>
<dbReference type="PRINTS" id="PR00149">
    <property type="entry name" value="FUMRATELYASE"/>
</dbReference>
<dbReference type="AlphaFoldDB" id="A0A2W2BYP3"/>
<feature type="domain" description="Fumarate lyase N-terminal" evidence="4">
    <location>
        <begin position="27"/>
        <end position="292"/>
    </location>
</feature>
<keyword evidence="6" id="KW-1185">Reference proteome</keyword>
<dbReference type="GO" id="GO:0016829">
    <property type="term" value="F:lyase activity"/>
    <property type="evidence" value="ECO:0007669"/>
    <property type="project" value="UniProtKB-KW"/>
</dbReference>